<feature type="chain" id="PRO_5004461795" description="Collagen-like protein" evidence="2">
    <location>
        <begin position="21"/>
        <end position="190"/>
    </location>
</feature>
<evidence type="ECO:0000313" key="3">
    <source>
        <dbReference type="EMBL" id="EON75593.1"/>
    </source>
</evidence>
<dbReference type="STRING" id="1232681.ADIS_3996"/>
<name>R7ZNG0_9BACT</name>
<evidence type="ECO:0000256" key="1">
    <source>
        <dbReference type="SAM" id="MobiDB-lite"/>
    </source>
</evidence>
<evidence type="ECO:0008006" key="5">
    <source>
        <dbReference type="Google" id="ProtNLM"/>
    </source>
</evidence>
<dbReference type="Gene3D" id="1.20.5.320">
    <property type="entry name" value="6-Phosphogluconate Dehydrogenase, domain 3"/>
    <property type="match status" value="1"/>
</dbReference>
<dbReference type="EMBL" id="AQHR01000104">
    <property type="protein sequence ID" value="EON75593.1"/>
    <property type="molecule type" value="Genomic_DNA"/>
</dbReference>
<protein>
    <recommendedName>
        <fullName evidence="5">Collagen-like protein</fullName>
    </recommendedName>
</protein>
<dbReference type="AlphaFoldDB" id="R7ZNG0"/>
<evidence type="ECO:0000256" key="2">
    <source>
        <dbReference type="SAM" id="SignalP"/>
    </source>
</evidence>
<keyword evidence="2" id="KW-0732">Signal</keyword>
<comment type="caution">
    <text evidence="3">The sequence shown here is derived from an EMBL/GenBank/DDBJ whole genome shotgun (WGS) entry which is preliminary data.</text>
</comment>
<organism evidence="3 4">
    <name type="scientific">Lunatimonas lonarensis</name>
    <dbReference type="NCBI Taxonomy" id="1232681"/>
    <lineage>
        <taxon>Bacteria</taxon>
        <taxon>Pseudomonadati</taxon>
        <taxon>Bacteroidota</taxon>
        <taxon>Cytophagia</taxon>
        <taxon>Cytophagales</taxon>
        <taxon>Cyclobacteriaceae</taxon>
    </lineage>
</organism>
<feature type="signal peptide" evidence="2">
    <location>
        <begin position="1"/>
        <end position="20"/>
    </location>
</feature>
<accession>R7ZNG0</accession>
<dbReference type="Proteomes" id="UP000013909">
    <property type="component" value="Unassembled WGS sequence"/>
</dbReference>
<proteinExistence type="predicted"/>
<evidence type="ECO:0000313" key="4">
    <source>
        <dbReference type="Proteomes" id="UP000013909"/>
    </source>
</evidence>
<keyword evidence="4" id="KW-1185">Reference proteome</keyword>
<dbReference type="RefSeq" id="WP_010856123.1">
    <property type="nucleotide sequence ID" value="NZ_AQHR01000104.1"/>
</dbReference>
<reference evidence="3 4" key="1">
    <citation type="submission" date="2013-02" db="EMBL/GenBank/DDBJ databases">
        <title>A novel strain isolated from Lonar lake, Maharashtra, India.</title>
        <authorList>
            <person name="Singh A."/>
        </authorList>
    </citation>
    <scope>NUCLEOTIDE SEQUENCE [LARGE SCALE GENOMIC DNA]</scope>
    <source>
        <strain evidence="3 4">AK24</strain>
    </source>
</reference>
<sequence length="190" mass="21306">MRKILWIAVLLGVTLFPACEGPEGPQGPPGFDGQDGRDGEDGEDGVSFVNLVFEGQVNFADLTEDPAQYVVVSFDVDGFPFEDDNFLVFIQWGVSNGRAVWRLMPQLVVFDQGFLNYNFEFSTETISIFIESNINPASIGPEWTQNQIVRIVYMPGFFAGEGARMDFSDMDTVMKYLGLTEKDVKRITFK</sequence>
<dbReference type="PATRIC" id="fig|1288963.3.peg.3987"/>
<dbReference type="OrthoDB" id="1524444at2"/>
<gene>
    <name evidence="3" type="ORF">ADIS_3996</name>
</gene>
<feature type="region of interest" description="Disordered" evidence="1">
    <location>
        <begin position="22"/>
        <end position="42"/>
    </location>
</feature>